<keyword evidence="8" id="KW-0479">Metal-binding</keyword>
<accession>A0A2K9LSF5</accession>
<evidence type="ECO:0000256" key="10">
    <source>
        <dbReference type="ARBA" id="ARBA00022759"/>
    </source>
</evidence>
<evidence type="ECO:0000256" key="4">
    <source>
        <dbReference type="ARBA" id="ARBA00022679"/>
    </source>
</evidence>
<dbReference type="GO" id="GO:0006260">
    <property type="term" value="P:DNA replication"/>
    <property type="evidence" value="ECO:0007669"/>
    <property type="project" value="UniProtKB-KW"/>
</dbReference>
<name>A0A2K9LSF5_9VIRU</name>
<dbReference type="InterPro" id="IPR049912">
    <property type="entry name" value="CRESS_DNA_REP"/>
</dbReference>
<comment type="subcellular location">
    <subcellularLocation>
        <location evidence="2">Host nucleus</location>
    </subcellularLocation>
</comment>
<evidence type="ECO:0000256" key="2">
    <source>
        <dbReference type="ARBA" id="ARBA00004147"/>
    </source>
</evidence>
<keyword evidence="9" id="KW-0547">Nucleotide-binding</keyword>
<evidence type="ECO:0000256" key="11">
    <source>
        <dbReference type="ARBA" id="ARBA00022801"/>
    </source>
</evidence>
<dbReference type="GO" id="GO:0016787">
    <property type="term" value="F:hydrolase activity"/>
    <property type="evidence" value="ECO:0007669"/>
    <property type="project" value="UniProtKB-KW"/>
</dbReference>
<evidence type="ECO:0000256" key="9">
    <source>
        <dbReference type="ARBA" id="ARBA00022741"/>
    </source>
</evidence>
<dbReference type="GO" id="GO:0003677">
    <property type="term" value="F:DNA binding"/>
    <property type="evidence" value="ECO:0007669"/>
    <property type="project" value="UniProtKB-KW"/>
</dbReference>
<comment type="catalytic activity">
    <reaction evidence="17">
        <text>ATP + H2O = ADP + phosphate + H(+)</text>
        <dbReference type="Rhea" id="RHEA:13065"/>
        <dbReference type="ChEBI" id="CHEBI:15377"/>
        <dbReference type="ChEBI" id="CHEBI:15378"/>
        <dbReference type="ChEBI" id="CHEBI:30616"/>
        <dbReference type="ChEBI" id="CHEBI:43474"/>
        <dbReference type="ChEBI" id="CHEBI:456216"/>
    </reaction>
</comment>
<evidence type="ECO:0000256" key="8">
    <source>
        <dbReference type="ARBA" id="ARBA00022723"/>
    </source>
</evidence>
<dbReference type="EMBL" id="KY487867">
    <property type="protein sequence ID" value="AUM61803.1"/>
    <property type="molecule type" value="Genomic_DNA"/>
</dbReference>
<keyword evidence="7" id="KW-0540">Nuclease</keyword>
<dbReference type="SUPFAM" id="SSF52540">
    <property type="entry name" value="P-loop containing nucleoside triphosphate hydrolases"/>
    <property type="match status" value="1"/>
</dbReference>
<gene>
    <name evidence="19" type="primary">Rep</name>
</gene>
<keyword evidence="10" id="KW-0255">Endonuclease</keyword>
<dbReference type="GO" id="GO:0000166">
    <property type="term" value="F:nucleotide binding"/>
    <property type="evidence" value="ECO:0007669"/>
    <property type="project" value="UniProtKB-KW"/>
</dbReference>
<proteinExistence type="inferred from homology"/>
<keyword evidence="13" id="KW-0238">DNA-binding</keyword>
<dbReference type="GO" id="GO:0042025">
    <property type="term" value="C:host cell nucleus"/>
    <property type="evidence" value="ECO:0007669"/>
    <property type="project" value="UniProtKB-SubCell"/>
</dbReference>
<dbReference type="Pfam" id="PF02407">
    <property type="entry name" value="Viral_Rep"/>
    <property type="match status" value="1"/>
</dbReference>
<keyword evidence="11" id="KW-0378">Hydrolase</keyword>
<dbReference type="GO" id="GO:0046872">
    <property type="term" value="F:metal ion binding"/>
    <property type="evidence" value="ECO:0007669"/>
    <property type="project" value="UniProtKB-KW"/>
</dbReference>
<reference evidence="19" key="1">
    <citation type="submission" date="2017-01" db="EMBL/GenBank/DDBJ databases">
        <title>High-throughput sequencing uncovers low homogeneity in the biogeography of single-stranded DNA viruses.</title>
        <authorList>
            <person name="Pearson V.M."/>
            <person name="Rokyta D.R."/>
        </authorList>
    </citation>
    <scope>NUCLEOTIDE SEQUENCE</scope>
</reference>
<comment type="cofactor">
    <cofactor evidence="1">
        <name>Mn(2+)</name>
        <dbReference type="ChEBI" id="CHEBI:29035"/>
    </cofactor>
</comment>
<organism evidence="19">
    <name type="scientific">uncultured virus</name>
    <dbReference type="NCBI Taxonomy" id="340016"/>
    <lineage>
        <taxon>Viruses</taxon>
        <taxon>environmental samples</taxon>
    </lineage>
</organism>
<evidence type="ECO:0000256" key="5">
    <source>
        <dbReference type="ARBA" id="ARBA00022695"/>
    </source>
</evidence>
<dbReference type="GO" id="GO:0016779">
    <property type="term" value="F:nucleotidyltransferase activity"/>
    <property type="evidence" value="ECO:0007669"/>
    <property type="project" value="UniProtKB-KW"/>
</dbReference>
<comment type="similarity">
    <text evidence="3">Belongs to the nanoviruses/circoviruses replication-associated protein family.</text>
</comment>
<dbReference type="InterPro" id="IPR027417">
    <property type="entry name" value="P-loop_NTPase"/>
</dbReference>
<dbReference type="Pfam" id="PF00910">
    <property type="entry name" value="RNA_helicase"/>
    <property type="match status" value="1"/>
</dbReference>
<evidence type="ECO:0000256" key="7">
    <source>
        <dbReference type="ARBA" id="ARBA00022722"/>
    </source>
</evidence>
<feature type="domain" description="CRESS-DNA virus Rep endonuclease" evidence="18">
    <location>
        <begin position="2"/>
        <end position="108"/>
    </location>
</feature>
<dbReference type="Gene3D" id="3.40.1310.20">
    <property type="match status" value="1"/>
</dbReference>
<dbReference type="PROSITE" id="PS52020">
    <property type="entry name" value="CRESS_DNA_REP"/>
    <property type="match status" value="1"/>
</dbReference>
<evidence type="ECO:0000256" key="15">
    <source>
        <dbReference type="ARBA" id="ARBA00030754"/>
    </source>
</evidence>
<evidence type="ECO:0000256" key="6">
    <source>
        <dbReference type="ARBA" id="ARBA00022705"/>
    </source>
</evidence>
<evidence type="ECO:0000313" key="19">
    <source>
        <dbReference type="EMBL" id="AUM61803.1"/>
    </source>
</evidence>
<evidence type="ECO:0000256" key="17">
    <source>
        <dbReference type="ARBA" id="ARBA00049360"/>
    </source>
</evidence>
<evidence type="ECO:0000256" key="13">
    <source>
        <dbReference type="ARBA" id="ARBA00023125"/>
    </source>
</evidence>
<keyword evidence="5" id="KW-0548">Nucleotidyltransferase</keyword>
<dbReference type="GO" id="GO:0003723">
    <property type="term" value="F:RNA binding"/>
    <property type="evidence" value="ECO:0007669"/>
    <property type="project" value="InterPro"/>
</dbReference>
<keyword evidence="4" id="KW-0808">Transferase</keyword>
<dbReference type="Gene3D" id="3.40.50.300">
    <property type="entry name" value="P-loop containing nucleotide triphosphate hydrolases"/>
    <property type="match status" value="1"/>
</dbReference>
<dbReference type="GO" id="GO:0004519">
    <property type="term" value="F:endonuclease activity"/>
    <property type="evidence" value="ECO:0007669"/>
    <property type="project" value="UniProtKB-KW"/>
</dbReference>
<sequence>MTTQVKHWSFTWYEVDKVPFWNPDKMVYMIFQPEMCPTTNRLHFQGYVAFKRSMKIGMVKKALMSKTVHVEPIHGTPDQARHYCMKPVEGCVCKHCVGEGVRIENGEISEFGDFAILGQGKRSDLENVVKDIKEGKGLKEIVNNHTSAAIRYYKGINFVRKLINVKERPKTITNIILWGDTGCFKSTFAWSKYGNIWNGYLSPGWWESYDHQETALYDEFDGKEHMDVSLFKKITDRFPVTVPCKGDSHEYTTGINIFNSNINPRDWYPRYHWEAIKRRMNHIVHCQKFNDELIYNCEVCIDNCEIVNEIKEISASHCLRLSTATERHSSGGPQSPLAASLPQYLLDLFL</sequence>
<protein>
    <recommendedName>
        <fullName evidence="15">ATP-dependent helicase Rep</fullName>
    </recommendedName>
    <alternativeName>
        <fullName evidence="16">RepP</fullName>
    </alternativeName>
</protein>
<dbReference type="GO" id="GO:0003724">
    <property type="term" value="F:RNA helicase activity"/>
    <property type="evidence" value="ECO:0007669"/>
    <property type="project" value="InterPro"/>
</dbReference>
<keyword evidence="6" id="KW-0235">DNA replication</keyword>
<evidence type="ECO:0000256" key="1">
    <source>
        <dbReference type="ARBA" id="ARBA00001936"/>
    </source>
</evidence>
<evidence type="ECO:0000256" key="16">
    <source>
        <dbReference type="ARBA" id="ARBA00032243"/>
    </source>
</evidence>
<evidence type="ECO:0000256" key="14">
    <source>
        <dbReference type="ARBA" id="ARBA00023268"/>
    </source>
</evidence>
<keyword evidence="14" id="KW-0511">Multifunctional enzyme</keyword>
<evidence type="ECO:0000256" key="12">
    <source>
        <dbReference type="ARBA" id="ARBA00023124"/>
    </source>
</evidence>
<evidence type="ECO:0000259" key="18">
    <source>
        <dbReference type="PROSITE" id="PS52020"/>
    </source>
</evidence>
<evidence type="ECO:0000256" key="3">
    <source>
        <dbReference type="ARBA" id="ARBA00008545"/>
    </source>
</evidence>
<dbReference type="InterPro" id="IPR000605">
    <property type="entry name" value="Helicase_SF3_ssDNA/RNA_vir"/>
</dbReference>
<keyword evidence="12" id="KW-0190">Covalent protein-DNA linkage</keyword>